<evidence type="ECO:0000313" key="2">
    <source>
        <dbReference type="EMBL" id="OMO55241.1"/>
    </source>
</evidence>
<dbReference type="OrthoDB" id="1917248at2759"/>
<accession>A0A1R3GB01</accession>
<reference evidence="2 3" key="1">
    <citation type="submission" date="2013-09" db="EMBL/GenBank/DDBJ databases">
        <title>Corchorus capsularis genome sequencing.</title>
        <authorList>
            <person name="Alam M."/>
            <person name="Haque M.S."/>
            <person name="Islam M.S."/>
            <person name="Emdad E.M."/>
            <person name="Islam M.M."/>
            <person name="Ahmed B."/>
            <person name="Halim A."/>
            <person name="Hossen Q.M.M."/>
            <person name="Hossain M.Z."/>
            <person name="Ahmed R."/>
            <person name="Khan M.M."/>
            <person name="Islam R."/>
            <person name="Rashid M.M."/>
            <person name="Khan S.A."/>
            <person name="Rahman M.S."/>
            <person name="Alam M."/>
        </authorList>
    </citation>
    <scope>NUCLEOTIDE SEQUENCE [LARGE SCALE GENOMIC DNA]</scope>
    <source>
        <strain evidence="3">cv. CVL-1</strain>
        <tissue evidence="2">Whole seedling</tissue>
    </source>
</reference>
<evidence type="ECO:0000313" key="3">
    <source>
        <dbReference type="Proteomes" id="UP000188268"/>
    </source>
</evidence>
<keyword evidence="3" id="KW-1185">Reference proteome</keyword>
<gene>
    <name evidence="2" type="ORF">CCACVL1_27336</name>
</gene>
<name>A0A1R3GB01_COCAP</name>
<feature type="chain" id="PRO_5012751608" evidence="1">
    <location>
        <begin position="18"/>
        <end position="67"/>
    </location>
</feature>
<evidence type="ECO:0000256" key="1">
    <source>
        <dbReference type="SAM" id="SignalP"/>
    </source>
</evidence>
<dbReference type="EMBL" id="AWWV01014736">
    <property type="protein sequence ID" value="OMO55241.1"/>
    <property type="molecule type" value="Genomic_DNA"/>
</dbReference>
<dbReference type="AlphaFoldDB" id="A0A1R3GB01"/>
<dbReference type="Gramene" id="OMO55241">
    <property type="protein sequence ID" value="OMO55241"/>
    <property type="gene ID" value="CCACVL1_27336"/>
</dbReference>
<proteinExistence type="predicted"/>
<keyword evidence="1" id="KW-0732">Signal</keyword>
<dbReference type="Proteomes" id="UP000188268">
    <property type="component" value="Unassembled WGS sequence"/>
</dbReference>
<comment type="caution">
    <text evidence="2">The sequence shown here is derived from an EMBL/GenBank/DDBJ whole genome shotgun (WGS) entry which is preliminary data.</text>
</comment>
<sequence length="67" mass="8244">MAMIMIMMMIIYQVLEAISFRRPTQETINVNMHVTAEELKIREELAMQIEKQLERESWTVYWFWFVD</sequence>
<feature type="signal peptide" evidence="1">
    <location>
        <begin position="1"/>
        <end position="17"/>
    </location>
</feature>
<organism evidence="2 3">
    <name type="scientific">Corchorus capsularis</name>
    <name type="common">Jute</name>
    <dbReference type="NCBI Taxonomy" id="210143"/>
    <lineage>
        <taxon>Eukaryota</taxon>
        <taxon>Viridiplantae</taxon>
        <taxon>Streptophyta</taxon>
        <taxon>Embryophyta</taxon>
        <taxon>Tracheophyta</taxon>
        <taxon>Spermatophyta</taxon>
        <taxon>Magnoliopsida</taxon>
        <taxon>eudicotyledons</taxon>
        <taxon>Gunneridae</taxon>
        <taxon>Pentapetalae</taxon>
        <taxon>rosids</taxon>
        <taxon>malvids</taxon>
        <taxon>Malvales</taxon>
        <taxon>Malvaceae</taxon>
        <taxon>Grewioideae</taxon>
        <taxon>Apeibeae</taxon>
        <taxon>Corchorus</taxon>
    </lineage>
</organism>
<protein>
    <submittedName>
        <fullName evidence="2">Uncharacterized protein</fullName>
    </submittedName>
</protein>